<feature type="compositionally biased region" description="Low complexity" evidence="2">
    <location>
        <begin position="204"/>
        <end position="214"/>
    </location>
</feature>
<keyword evidence="1" id="KW-0833">Ubl conjugation pathway</keyword>
<proteinExistence type="predicted"/>
<feature type="compositionally biased region" description="Basic and acidic residues" evidence="2">
    <location>
        <begin position="251"/>
        <end position="272"/>
    </location>
</feature>
<dbReference type="Proteomes" id="UP000193689">
    <property type="component" value="Unassembled WGS sequence"/>
</dbReference>
<dbReference type="GO" id="GO:0005680">
    <property type="term" value="C:anaphase-promoting complex"/>
    <property type="evidence" value="ECO:0007669"/>
    <property type="project" value="InterPro"/>
</dbReference>
<feature type="compositionally biased region" description="Basic residues" evidence="2">
    <location>
        <begin position="151"/>
        <end position="164"/>
    </location>
</feature>
<reference evidence="3 4" key="1">
    <citation type="submission" date="2016-07" db="EMBL/GenBank/DDBJ databases">
        <title>Pervasive Adenine N6-methylation of Active Genes in Fungi.</title>
        <authorList>
            <consortium name="DOE Joint Genome Institute"/>
            <person name="Mondo S.J."/>
            <person name="Dannebaum R.O."/>
            <person name="Kuo R.C."/>
            <person name="Labutti K."/>
            <person name="Haridas S."/>
            <person name="Kuo A."/>
            <person name="Salamov A."/>
            <person name="Ahrendt S.R."/>
            <person name="Lipzen A."/>
            <person name="Sullivan W."/>
            <person name="Andreopoulos W.B."/>
            <person name="Clum A."/>
            <person name="Lindquist E."/>
            <person name="Daum C."/>
            <person name="Ramamoorthy G.K."/>
            <person name="Gryganskyi A."/>
            <person name="Culley D."/>
            <person name="Magnuson J.K."/>
            <person name="James T.Y."/>
            <person name="O'Malley M.A."/>
            <person name="Stajich J.E."/>
            <person name="Spatafora J.W."/>
            <person name="Visel A."/>
            <person name="Grigoriev I.V."/>
        </authorList>
    </citation>
    <scope>NUCLEOTIDE SEQUENCE [LARGE SCALE GENOMIC DNA]</scope>
    <source>
        <strain evidence="3 4">CBS 129021</strain>
    </source>
</reference>
<dbReference type="InParanoid" id="A0A1Y2EAS9"/>
<evidence type="ECO:0000256" key="1">
    <source>
        <dbReference type="ARBA" id="ARBA00022786"/>
    </source>
</evidence>
<evidence type="ECO:0000313" key="4">
    <source>
        <dbReference type="Proteomes" id="UP000193689"/>
    </source>
</evidence>
<feature type="compositionally biased region" description="Low complexity" evidence="2">
    <location>
        <begin position="226"/>
        <end position="240"/>
    </location>
</feature>
<feature type="compositionally biased region" description="Acidic residues" evidence="2">
    <location>
        <begin position="119"/>
        <end position="133"/>
    </location>
</feature>
<dbReference type="InterPro" id="IPR018860">
    <property type="entry name" value="APC_suCDC26"/>
</dbReference>
<feature type="region of interest" description="Disordered" evidence="2">
    <location>
        <begin position="1"/>
        <end position="280"/>
    </location>
</feature>
<accession>A0A1Y2EAS9</accession>
<evidence type="ECO:0000256" key="2">
    <source>
        <dbReference type="SAM" id="MobiDB-lite"/>
    </source>
</evidence>
<gene>
    <name evidence="3" type="ORF">BCR38DRAFT_482154</name>
</gene>
<evidence type="ECO:0000313" key="3">
    <source>
        <dbReference type="EMBL" id="ORY68652.1"/>
    </source>
</evidence>
<organism evidence="3 4">
    <name type="scientific">Pseudomassariella vexata</name>
    <dbReference type="NCBI Taxonomy" id="1141098"/>
    <lineage>
        <taxon>Eukaryota</taxon>
        <taxon>Fungi</taxon>
        <taxon>Dikarya</taxon>
        <taxon>Ascomycota</taxon>
        <taxon>Pezizomycotina</taxon>
        <taxon>Sordariomycetes</taxon>
        <taxon>Xylariomycetidae</taxon>
        <taxon>Amphisphaeriales</taxon>
        <taxon>Pseudomassariaceae</taxon>
        <taxon>Pseudomassariella</taxon>
    </lineage>
</organism>
<dbReference type="RefSeq" id="XP_040718939.1">
    <property type="nucleotide sequence ID" value="XM_040863465.1"/>
</dbReference>
<dbReference type="EMBL" id="MCFJ01000003">
    <property type="protein sequence ID" value="ORY68652.1"/>
    <property type="molecule type" value="Genomic_DNA"/>
</dbReference>
<keyword evidence="4" id="KW-1185">Reference proteome</keyword>
<dbReference type="GeneID" id="63779677"/>
<dbReference type="GO" id="GO:0031145">
    <property type="term" value="P:anaphase-promoting complex-dependent catabolic process"/>
    <property type="evidence" value="ECO:0007669"/>
    <property type="project" value="InterPro"/>
</dbReference>
<name>A0A1Y2EAS9_9PEZI</name>
<feature type="compositionally biased region" description="Low complexity" evidence="2">
    <location>
        <begin position="178"/>
        <end position="190"/>
    </location>
</feature>
<feature type="compositionally biased region" description="Low complexity" evidence="2">
    <location>
        <begin position="1"/>
        <end position="12"/>
    </location>
</feature>
<protein>
    <submittedName>
        <fullName evidence="3">Uncharacterized protein</fullName>
    </submittedName>
</protein>
<comment type="caution">
    <text evidence="3">The sequence shown here is derived from an EMBL/GenBank/DDBJ whole genome shotgun (WGS) entry which is preliminary data.</text>
</comment>
<dbReference type="Pfam" id="PF10471">
    <property type="entry name" value="ANAPC_CDC26"/>
    <property type="match status" value="1"/>
</dbReference>
<sequence length="280" mass="30191">MLRRPPTTLTLTSEDTASYEDRRAAATHQTGHPILNPGPRSFIPSSATKPTILDRHTQLQPPQPRPGLSVSPPGSTEGLNFGDYASSSSEAEVDNDSSDDQRHQQRRRRRVAPSQQSDEAGDDDEDEDEEMADYDLGVAGQIQSLPAAARQPHHQQQHQPHHRAQPQPIATSRPGAVTPTAAHPTAAATHSHIPQAPSRPPPASSRATSMAAATQRHMRIAGPGWGAAQTGIQQAQTQGQMNPPPPPAPVRRREGTAEPVEGRVTRSREERIGVAGRGRR</sequence>
<dbReference type="AlphaFoldDB" id="A0A1Y2EAS9"/>